<reference evidence="2" key="1">
    <citation type="journal article" date="2002" name="Nature">
        <title>The genome sequence and structure of rice chromosome 1.</title>
        <authorList>
            <person name="Sasaki T."/>
            <person name="Matsumoto T."/>
            <person name="Yamamoto K."/>
            <person name="Sakata K."/>
            <person name="Baba T."/>
            <person name="Katayose Y."/>
            <person name="Wu J."/>
            <person name="Niimura Y."/>
            <person name="Cheng Z."/>
            <person name="Nagamura Y."/>
            <person name="Antonio B.A."/>
            <person name="Kanamori H."/>
            <person name="Hosokawa S."/>
            <person name="Masukawa M."/>
            <person name="Arikawa K."/>
            <person name="Chiden Y."/>
            <person name="Hayashi M."/>
            <person name="Okamoto M."/>
            <person name="Ando T."/>
            <person name="Aoki H."/>
            <person name="Arita K."/>
            <person name="Hamada M."/>
            <person name="Harada C."/>
            <person name="Hijishita S."/>
            <person name="Honda M."/>
            <person name="Ichikawa Y."/>
            <person name="Idonuma A."/>
            <person name="Iijima M."/>
            <person name="Ikeda M."/>
            <person name="Ikeno M."/>
            <person name="Itoh S."/>
            <person name="Itoh T."/>
            <person name="Itoh Y."/>
            <person name="Itoh Y."/>
            <person name="Iwabuchi A."/>
            <person name="Kamiya K."/>
            <person name="Karasawa W."/>
            <person name="Katagiri S."/>
            <person name="Kikuta A."/>
            <person name="Kobayashi N."/>
            <person name="Kono I."/>
            <person name="Machita K."/>
            <person name="Maehara T."/>
            <person name="Mizuno H."/>
            <person name="Mizubayashi T."/>
            <person name="Mukai Y."/>
            <person name="Nagasaki H."/>
            <person name="Nakashima M."/>
            <person name="Nakama Y."/>
            <person name="Nakamichi Y."/>
            <person name="Nakamura M."/>
            <person name="Namiki N."/>
            <person name="Negishi M."/>
            <person name="Ohta I."/>
            <person name="Ono N."/>
            <person name="Saji S."/>
            <person name="Sakai K."/>
            <person name="Shibata M."/>
            <person name="Shimokawa T."/>
            <person name="Shomura A."/>
            <person name="Song J."/>
            <person name="Takazaki Y."/>
            <person name="Terasawa K."/>
            <person name="Tsuji K."/>
            <person name="Waki K."/>
            <person name="Yamagata H."/>
            <person name="Yamane H."/>
            <person name="Yoshiki S."/>
            <person name="Yoshihara R."/>
            <person name="Yukawa K."/>
            <person name="Zhong H."/>
            <person name="Iwama H."/>
            <person name="Endo T."/>
            <person name="Ito H."/>
            <person name="Hahn J.H."/>
            <person name="Kim H.I."/>
            <person name="Eun M.Y."/>
            <person name="Yano M."/>
            <person name="Jiang J."/>
            <person name="Gojobori T."/>
        </authorList>
    </citation>
    <scope>NUCLEOTIDE SEQUENCE [LARGE SCALE GENOMIC DNA]</scope>
</reference>
<dbReference type="EMBL" id="AP003504">
    <property type="protein sequence ID" value="BAD53415.1"/>
    <property type="molecule type" value="Genomic_DNA"/>
</dbReference>
<feature type="region of interest" description="Disordered" evidence="1">
    <location>
        <begin position="1"/>
        <end position="30"/>
    </location>
</feature>
<evidence type="ECO:0000256" key="1">
    <source>
        <dbReference type="SAM" id="MobiDB-lite"/>
    </source>
</evidence>
<feature type="region of interest" description="Disordered" evidence="1">
    <location>
        <begin position="83"/>
        <end position="104"/>
    </location>
</feature>
<dbReference type="AlphaFoldDB" id="Q5ZAF6"/>
<name>Q5ZAF6_ORYSJ</name>
<sequence>MAAAAIQTGGSLDEGEERRRSSPVSCVPSPARSSISIYFAVFPYCMQTMLYRGLCTTIEVVLELWVLRLPCLVGASLSHACSREGAQADSPLVESATANSTTPR</sequence>
<gene>
    <name evidence="2" type="primary">P0025A05.1</name>
</gene>
<evidence type="ECO:0000313" key="2">
    <source>
        <dbReference type="EMBL" id="BAD53415.1"/>
    </source>
</evidence>
<protein>
    <submittedName>
        <fullName evidence="2">Uncharacterized protein P0025A05.1</fullName>
    </submittedName>
</protein>
<accession>Q5ZAF6</accession>
<organism evidence="2">
    <name type="scientific">Oryza sativa subsp. japonica</name>
    <name type="common">Rice</name>
    <dbReference type="NCBI Taxonomy" id="39947"/>
    <lineage>
        <taxon>Eukaryota</taxon>
        <taxon>Viridiplantae</taxon>
        <taxon>Streptophyta</taxon>
        <taxon>Embryophyta</taxon>
        <taxon>Tracheophyta</taxon>
        <taxon>Spermatophyta</taxon>
        <taxon>Magnoliopsida</taxon>
        <taxon>Liliopsida</taxon>
        <taxon>Poales</taxon>
        <taxon>Poaceae</taxon>
        <taxon>BOP clade</taxon>
        <taxon>Oryzoideae</taxon>
        <taxon>Oryzeae</taxon>
        <taxon>Oryzinae</taxon>
        <taxon>Oryza</taxon>
        <taxon>Oryza sativa</taxon>
    </lineage>
</organism>
<dbReference type="Proteomes" id="UP000817658">
    <property type="component" value="Chromosome 1"/>
</dbReference>
<proteinExistence type="predicted"/>